<proteinExistence type="predicted"/>
<sequence length="146" mass="15643">MTTVTRTFTVRPEPATVLDYLKDFTNAEEWDPGTERCTRNDTGPIVVGSTFHNESKIAGVGTELTYTLEKLTDDTIVLVGRNETATSTDTITVKPAAGGGSEVTYEAVIEMSGAAKLAAPAVKVVFEKIGNDVERDMTQALDRLAG</sequence>
<accession>A0ABX8EGV6</accession>
<dbReference type="InterPro" id="IPR023393">
    <property type="entry name" value="START-like_dom_sf"/>
</dbReference>
<dbReference type="RefSeq" id="WP_214057549.1">
    <property type="nucleotide sequence ID" value="NZ_BAAAHS010000198.1"/>
</dbReference>
<dbReference type="Pfam" id="PF10604">
    <property type="entry name" value="Polyketide_cyc2"/>
    <property type="match status" value="1"/>
</dbReference>
<reference evidence="1 2" key="1">
    <citation type="submission" date="2021-05" db="EMBL/GenBank/DDBJ databases">
        <title>Complete genome of Nocardioides aquaticus KCTC 9944T isolated from meromictic and hypersaline Ekho Lake, Antarctica.</title>
        <authorList>
            <person name="Hwang K."/>
            <person name="Kim K.M."/>
            <person name="Choe H."/>
        </authorList>
    </citation>
    <scope>NUCLEOTIDE SEQUENCE [LARGE SCALE GENOMIC DNA]</scope>
    <source>
        <strain evidence="1 2">KCTC 9944</strain>
    </source>
</reference>
<dbReference type="Proteomes" id="UP000679307">
    <property type="component" value="Chromosome"/>
</dbReference>
<protein>
    <recommendedName>
        <fullName evidence="3">Polyketide cyclase</fullName>
    </recommendedName>
</protein>
<evidence type="ECO:0000313" key="2">
    <source>
        <dbReference type="Proteomes" id="UP000679307"/>
    </source>
</evidence>
<dbReference type="EMBL" id="CP075371">
    <property type="protein sequence ID" value="QVT77883.1"/>
    <property type="molecule type" value="Genomic_DNA"/>
</dbReference>
<dbReference type="InterPro" id="IPR019587">
    <property type="entry name" value="Polyketide_cyclase/dehydratase"/>
</dbReference>
<evidence type="ECO:0000313" key="1">
    <source>
        <dbReference type="EMBL" id="QVT77883.1"/>
    </source>
</evidence>
<name>A0ABX8EGV6_9ACTN</name>
<dbReference type="Gene3D" id="3.30.530.20">
    <property type="match status" value="1"/>
</dbReference>
<dbReference type="SUPFAM" id="SSF55961">
    <property type="entry name" value="Bet v1-like"/>
    <property type="match status" value="1"/>
</dbReference>
<evidence type="ECO:0008006" key="3">
    <source>
        <dbReference type="Google" id="ProtNLM"/>
    </source>
</evidence>
<keyword evidence="2" id="KW-1185">Reference proteome</keyword>
<organism evidence="1 2">
    <name type="scientific">Nocardioides aquaticus</name>
    <dbReference type="NCBI Taxonomy" id="160826"/>
    <lineage>
        <taxon>Bacteria</taxon>
        <taxon>Bacillati</taxon>
        <taxon>Actinomycetota</taxon>
        <taxon>Actinomycetes</taxon>
        <taxon>Propionibacteriales</taxon>
        <taxon>Nocardioidaceae</taxon>
        <taxon>Nocardioides</taxon>
    </lineage>
</organism>
<gene>
    <name evidence="1" type="ORF">ENKNEFLB_00252</name>
</gene>